<reference evidence="2" key="1">
    <citation type="submission" date="2018-02" db="EMBL/GenBank/DDBJ databases">
        <title>Rhizophora mucronata_Transcriptome.</title>
        <authorList>
            <person name="Meera S.P."/>
            <person name="Sreeshan A."/>
            <person name="Augustine A."/>
        </authorList>
    </citation>
    <scope>NUCLEOTIDE SEQUENCE</scope>
    <source>
        <tissue evidence="2">Leaf</tissue>
    </source>
</reference>
<evidence type="ECO:0000313" key="2">
    <source>
        <dbReference type="EMBL" id="MBX59047.1"/>
    </source>
</evidence>
<organism evidence="2">
    <name type="scientific">Rhizophora mucronata</name>
    <name type="common">Asiatic mangrove</name>
    <dbReference type="NCBI Taxonomy" id="61149"/>
    <lineage>
        <taxon>Eukaryota</taxon>
        <taxon>Viridiplantae</taxon>
        <taxon>Streptophyta</taxon>
        <taxon>Embryophyta</taxon>
        <taxon>Tracheophyta</taxon>
        <taxon>Spermatophyta</taxon>
        <taxon>Magnoliopsida</taxon>
        <taxon>eudicotyledons</taxon>
        <taxon>Gunneridae</taxon>
        <taxon>Pentapetalae</taxon>
        <taxon>rosids</taxon>
        <taxon>fabids</taxon>
        <taxon>Malpighiales</taxon>
        <taxon>Rhizophoraceae</taxon>
        <taxon>Rhizophora</taxon>
    </lineage>
</organism>
<proteinExistence type="predicted"/>
<dbReference type="AlphaFoldDB" id="A0A2P2PWC6"/>
<accession>A0A2P2PWC6</accession>
<evidence type="ECO:0000256" key="1">
    <source>
        <dbReference type="SAM" id="MobiDB-lite"/>
    </source>
</evidence>
<name>A0A2P2PWC6_RHIMU</name>
<dbReference type="EMBL" id="GGEC01078563">
    <property type="protein sequence ID" value="MBX59047.1"/>
    <property type="molecule type" value="Transcribed_RNA"/>
</dbReference>
<feature type="region of interest" description="Disordered" evidence="1">
    <location>
        <begin position="1"/>
        <end position="25"/>
    </location>
</feature>
<sequence>MEKSHEPATQTRNQMILHPERRKGDAIACSKSTRKRNIFSRKKCTRSTNSKHGITI</sequence>
<protein>
    <submittedName>
        <fullName evidence="2">Uncharacterized protein</fullName>
    </submittedName>
</protein>